<evidence type="ECO:0000256" key="4">
    <source>
        <dbReference type="ARBA" id="ARBA00022946"/>
    </source>
</evidence>
<evidence type="ECO:0000313" key="9">
    <source>
        <dbReference type="EMBL" id="CCA26040.1"/>
    </source>
</evidence>
<dbReference type="GO" id="GO:0030150">
    <property type="term" value="P:protein import into mitochondrial matrix"/>
    <property type="evidence" value="ECO:0007669"/>
    <property type="project" value="TreeGrafter"/>
</dbReference>
<keyword evidence="4" id="KW-0809">Transit peptide</keyword>
<dbReference type="InterPro" id="IPR007379">
    <property type="entry name" value="Tim44-like_dom"/>
</dbReference>
<name>F0WX50_9STRA</name>
<feature type="compositionally biased region" description="Polar residues" evidence="7">
    <location>
        <begin position="136"/>
        <end position="148"/>
    </location>
</feature>
<organism evidence="9">
    <name type="scientific">Albugo laibachii Nc14</name>
    <dbReference type="NCBI Taxonomy" id="890382"/>
    <lineage>
        <taxon>Eukaryota</taxon>
        <taxon>Sar</taxon>
        <taxon>Stramenopiles</taxon>
        <taxon>Oomycota</taxon>
        <taxon>Peronosporomycetes</taxon>
        <taxon>Albuginales</taxon>
        <taxon>Albuginaceae</taxon>
        <taxon>Albugo</taxon>
    </lineage>
</organism>
<dbReference type="SUPFAM" id="SSF54427">
    <property type="entry name" value="NTF2-like"/>
    <property type="match status" value="1"/>
</dbReference>
<dbReference type="SMART" id="SM00978">
    <property type="entry name" value="Tim44"/>
    <property type="match status" value="1"/>
</dbReference>
<comment type="similarity">
    <text evidence="2">Belongs to the Tim44 family.</text>
</comment>
<proteinExistence type="inferred from homology"/>
<dbReference type="HOGENOM" id="CLU_039798_1_0_1"/>
<dbReference type="InterPro" id="IPR039544">
    <property type="entry name" value="Tim44-like"/>
</dbReference>
<evidence type="ECO:0000259" key="8">
    <source>
        <dbReference type="SMART" id="SM00978"/>
    </source>
</evidence>
<feature type="region of interest" description="Disordered" evidence="7">
    <location>
        <begin position="131"/>
        <end position="156"/>
    </location>
</feature>
<dbReference type="GO" id="GO:0005743">
    <property type="term" value="C:mitochondrial inner membrane"/>
    <property type="evidence" value="ECO:0007669"/>
    <property type="project" value="UniProtKB-SubCell"/>
</dbReference>
<evidence type="ECO:0000256" key="2">
    <source>
        <dbReference type="ARBA" id="ARBA00009597"/>
    </source>
</evidence>
<gene>
    <name evidence="9" type="primary">AlNc14C342G10808</name>
    <name evidence="9" type="ORF">ALNC14_121840</name>
</gene>
<protein>
    <submittedName>
        <fullName evidence="9">Mitochondrial Protein Translocase (MPT) Family puta</fullName>
    </submittedName>
</protein>
<comment type="subcellular location">
    <subcellularLocation>
        <location evidence="1">Mitochondrion inner membrane</location>
    </subcellularLocation>
</comment>
<evidence type="ECO:0000256" key="3">
    <source>
        <dbReference type="ARBA" id="ARBA00022792"/>
    </source>
</evidence>
<sequence length="409" mass="47332">MQQMMQLCRRSIPLHRTSQAIFGCKYQKNGRLDFRQIEFKHLSNASKESSQSVDEQNDKNQEREHTKSDKKTSEEKSNDGYEGVATFAKTFLTAAKSYKESILRNTINSNSFQEEWKEAVKEVFGAKEKRSIDEALSSTKRQPYSSPAKTKKDGEEEYTGTSALVVVKEQDTAWQKISARFREAPIIQSILDAAKKAARTEAGRNVGTKAKKAREKLDDAREEVLEFWETSQNPWIYRLSSLYDGFFGETSMGIAIREIRRAEPEFILEQWKEDIAEFVLPGVLDAFLKGRSRDLKKWFGEAAYNRINIAIRERKSEGLVMDPNVLEIDNVDVIEASAEDKQAPIILVRFRSQQINCIRNREGEIVEGAEDEVLAYYYIFAFQREYDESTERLRWRIVDVHMQRGGKYY</sequence>
<keyword evidence="6" id="KW-0472">Membrane</keyword>
<feature type="compositionally biased region" description="Basic and acidic residues" evidence="7">
    <location>
        <begin position="56"/>
        <end position="79"/>
    </location>
</feature>
<keyword evidence="5" id="KW-0496">Mitochondrion</keyword>
<accession>F0WX50</accession>
<dbReference type="Gene3D" id="3.10.450.240">
    <property type="match status" value="1"/>
</dbReference>
<evidence type="ECO:0000256" key="7">
    <source>
        <dbReference type="SAM" id="MobiDB-lite"/>
    </source>
</evidence>
<dbReference type="AlphaFoldDB" id="F0WX50"/>
<dbReference type="Pfam" id="PF04280">
    <property type="entry name" value="Tim44"/>
    <property type="match status" value="1"/>
</dbReference>
<dbReference type="EMBL" id="FR824387">
    <property type="protein sequence ID" value="CCA26040.1"/>
    <property type="molecule type" value="Genomic_DNA"/>
</dbReference>
<dbReference type="PANTHER" id="PTHR10721">
    <property type="entry name" value="MITOCHONDRIAL IMPORT INNER MEMBRANE TRANSLOCASE SUBUNIT TIM44"/>
    <property type="match status" value="1"/>
</dbReference>
<dbReference type="GO" id="GO:0051087">
    <property type="term" value="F:protein-folding chaperone binding"/>
    <property type="evidence" value="ECO:0007669"/>
    <property type="project" value="TreeGrafter"/>
</dbReference>
<evidence type="ECO:0000256" key="6">
    <source>
        <dbReference type="ARBA" id="ARBA00023136"/>
    </source>
</evidence>
<feature type="domain" description="Tim44-like" evidence="8">
    <location>
        <begin position="252"/>
        <end position="402"/>
    </location>
</feature>
<feature type="compositionally biased region" description="Polar residues" evidence="7">
    <location>
        <begin position="45"/>
        <end position="54"/>
    </location>
</feature>
<dbReference type="PANTHER" id="PTHR10721:SF1">
    <property type="entry name" value="MITOCHONDRIAL IMPORT INNER MEMBRANE TRANSLOCASE SUBUNIT TIM44"/>
    <property type="match status" value="1"/>
</dbReference>
<reference evidence="9" key="1">
    <citation type="journal article" date="2011" name="PLoS Biol.">
        <title>Gene gain and loss during evolution of obligate parasitism in the white rust pathogen of Arabidopsis thaliana.</title>
        <authorList>
            <person name="Kemen E."/>
            <person name="Gardiner A."/>
            <person name="Schultz-Larsen T."/>
            <person name="Kemen A.C."/>
            <person name="Balmuth A.L."/>
            <person name="Robert-Seilaniantz A."/>
            <person name="Bailey K."/>
            <person name="Holub E."/>
            <person name="Studholme D.J."/>
            <person name="Maclean D."/>
            <person name="Jones J.D."/>
        </authorList>
    </citation>
    <scope>NUCLEOTIDE SEQUENCE</scope>
</reference>
<dbReference type="InterPro" id="IPR032710">
    <property type="entry name" value="NTF2-like_dom_sf"/>
</dbReference>
<evidence type="ECO:0000256" key="5">
    <source>
        <dbReference type="ARBA" id="ARBA00023128"/>
    </source>
</evidence>
<reference evidence="9" key="2">
    <citation type="submission" date="2011-02" db="EMBL/GenBank/DDBJ databases">
        <authorList>
            <person name="MacLean D."/>
        </authorList>
    </citation>
    <scope>NUCLEOTIDE SEQUENCE</scope>
</reference>
<feature type="region of interest" description="Disordered" evidence="7">
    <location>
        <begin position="45"/>
        <end position="79"/>
    </location>
</feature>
<evidence type="ECO:0000256" key="1">
    <source>
        <dbReference type="ARBA" id="ARBA00004273"/>
    </source>
</evidence>
<keyword evidence="3" id="KW-0999">Mitochondrion inner membrane</keyword>